<evidence type="ECO:0000313" key="11">
    <source>
        <dbReference type="Ensembl" id="ENSPLAP00000017334.1"/>
    </source>
</evidence>
<dbReference type="PROSITE" id="PS50005">
    <property type="entry name" value="TPR"/>
    <property type="match status" value="3"/>
</dbReference>
<proteinExistence type="inferred from homology"/>
<keyword evidence="7" id="KW-0677">Repeat</keyword>
<evidence type="ECO:0000256" key="10">
    <source>
        <dbReference type="PROSITE-ProRule" id="PRU00339"/>
    </source>
</evidence>
<dbReference type="PROSITE" id="PS50877">
    <property type="entry name" value="GOLOCO"/>
    <property type="match status" value="4"/>
</dbReference>
<dbReference type="Pfam" id="PF00515">
    <property type="entry name" value="TPR_1"/>
    <property type="match status" value="1"/>
</dbReference>
<dbReference type="Pfam" id="PF13374">
    <property type="entry name" value="TPR_10"/>
    <property type="match status" value="1"/>
</dbReference>
<evidence type="ECO:0000256" key="8">
    <source>
        <dbReference type="ARBA" id="ARBA00022803"/>
    </source>
</evidence>
<dbReference type="SMART" id="SM00390">
    <property type="entry name" value="GoLoco"/>
    <property type="match status" value="4"/>
</dbReference>
<organism evidence="11 12">
    <name type="scientific">Poecilia latipinna</name>
    <name type="common">sailfin molly</name>
    <dbReference type="NCBI Taxonomy" id="48699"/>
    <lineage>
        <taxon>Eukaryota</taxon>
        <taxon>Metazoa</taxon>
        <taxon>Chordata</taxon>
        <taxon>Craniata</taxon>
        <taxon>Vertebrata</taxon>
        <taxon>Euteleostomi</taxon>
        <taxon>Actinopterygii</taxon>
        <taxon>Neopterygii</taxon>
        <taxon>Teleostei</taxon>
        <taxon>Neoteleostei</taxon>
        <taxon>Acanthomorphata</taxon>
        <taxon>Ovalentaria</taxon>
        <taxon>Atherinomorphae</taxon>
        <taxon>Cyprinodontiformes</taxon>
        <taxon>Poeciliidae</taxon>
        <taxon>Poeciliinae</taxon>
        <taxon>Poecilia</taxon>
    </lineage>
</organism>
<evidence type="ECO:0000256" key="3">
    <source>
        <dbReference type="ARBA" id="ARBA00006600"/>
    </source>
</evidence>
<evidence type="ECO:0000256" key="1">
    <source>
        <dbReference type="ARBA" id="ARBA00004236"/>
    </source>
</evidence>
<dbReference type="SMART" id="SM00028">
    <property type="entry name" value="TPR"/>
    <property type="match status" value="7"/>
</dbReference>
<dbReference type="PANTHER" id="PTHR45954">
    <property type="entry name" value="LD33695P"/>
    <property type="match status" value="1"/>
</dbReference>
<dbReference type="GO" id="GO:0001965">
    <property type="term" value="F:G-protein alpha-subunit binding"/>
    <property type="evidence" value="ECO:0007669"/>
    <property type="project" value="TreeGrafter"/>
</dbReference>
<dbReference type="InterPro" id="IPR052386">
    <property type="entry name" value="GPSM"/>
</dbReference>
<dbReference type="SUPFAM" id="SSF48452">
    <property type="entry name" value="TPR-like"/>
    <property type="match status" value="2"/>
</dbReference>
<evidence type="ECO:0000313" key="12">
    <source>
        <dbReference type="Proteomes" id="UP000261500"/>
    </source>
</evidence>
<comment type="subcellular location">
    <subcellularLocation>
        <location evidence="1">Cell membrane</location>
    </subcellularLocation>
    <subcellularLocation>
        <location evidence="2">Cytoplasm</location>
    </subcellularLocation>
</comment>
<evidence type="ECO:0000256" key="9">
    <source>
        <dbReference type="ARBA" id="ARBA00023136"/>
    </source>
</evidence>
<dbReference type="InterPro" id="IPR003109">
    <property type="entry name" value="GoLoco_motif"/>
</dbReference>
<dbReference type="Pfam" id="PF13424">
    <property type="entry name" value="TPR_12"/>
    <property type="match status" value="1"/>
</dbReference>
<dbReference type="FunFam" id="1.25.40.10:FF:000043">
    <property type="entry name" value="G-protein-signaling modulator 2 isoform X1"/>
    <property type="match status" value="1"/>
</dbReference>
<sequence length="603" mass="67133">MESSCLDLALEGERLCKAGNYRAGVSFFESAIQIGTEDLQILSAIYSQLGNAYFHLQEYNKALEYHRHDLTLTRTIGDELGEAKASGNLGNTLKVLRRYNEALVCCQRHLDITRAVFDKVGQARALYNFGNIYHAKGKSICWSGTEPGEFPEEARIAFSKAAQFYEANLSLVNELGDRAAQGRTYGNLGNTYYLLGDFERAVTAHEKRLLIAKEFGDKSAERRAHCNLGNAYIFLGQFEMAANHYKKTLQLARLFKDKAVEAQACYSLGNTYTLLQDYERAIDFHLKHLVIAQDLNDRVGEGRAYWSLGNAHTALGNHESAMFFAEKHLEIAKETGDKSSEMTARMNLSDLRIVVNLKANSSLNHMFSNSNTNSSGVADNIQGYINLPGEVVWKHGAFTNAGFKTSKCFQLHFLAGNLPEMLFLKTFYLFSSTPPDTIGEDTFFDLLSRFQGNRMDDQRCTLDGLNRSSAQPSPTSSLPVAEEKCISKHETPSQDPGHFLELLASSQAHRLDDQRVSLNQLPGLRLSSYNADGPEGDEVFFDMLLKCQGSRLNDQRCPAPTSKAKGPTVPNEDFFSLILRSQSNRMEEQRVAAPPGVSQSKPG</sequence>
<dbReference type="Proteomes" id="UP000261500">
    <property type="component" value="Unplaced"/>
</dbReference>
<protein>
    <submittedName>
        <fullName evidence="11">G-protein-signaling modulator 2-like</fullName>
    </submittedName>
</protein>
<keyword evidence="9" id="KW-0472">Membrane</keyword>
<dbReference type="InterPro" id="IPR019734">
    <property type="entry name" value="TPR_rpt"/>
</dbReference>
<evidence type="ECO:0000256" key="4">
    <source>
        <dbReference type="ARBA" id="ARBA00022475"/>
    </source>
</evidence>
<dbReference type="Pfam" id="PF02188">
    <property type="entry name" value="GoLoco"/>
    <property type="match status" value="4"/>
</dbReference>
<feature type="repeat" description="TPR" evidence="10">
    <location>
        <begin position="43"/>
        <end position="76"/>
    </location>
</feature>
<dbReference type="GO" id="GO:0005886">
    <property type="term" value="C:plasma membrane"/>
    <property type="evidence" value="ECO:0007669"/>
    <property type="project" value="UniProtKB-SubCell"/>
</dbReference>
<dbReference type="GO" id="GO:0005092">
    <property type="term" value="F:GDP-dissociation inhibitor activity"/>
    <property type="evidence" value="ECO:0007669"/>
    <property type="project" value="TreeGrafter"/>
</dbReference>
<keyword evidence="5" id="KW-0963">Cytoplasm</keyword>
<dbReference type="PANTHER" id="PTHR45954:SF3">
    <property type="entry name" value="G-PROTEIN-SIGNALING MODULATOR 2"/>
    <property type="match status" value="1"/>
</dbReference>
<reference evidence="11" key="2">
    <citation type="submission" date="2025-09" db="UniProtKB">
        <authorList>
            <consortium name="Ensembl"/>
        </authorList>
    </citation>
    <scope>IDENTIFICATION</scope>
</reference>
<evidence type="ECO:0000256" key="2">
    <source>
        <dbReference type="ARBA" id="ARBA00004496"/>
    </source>
</evidence>
<dbReference type="AlphaFoldDB" id="A0A3B3UXF5"/>
<keyword evidence="8 10" id="KW-0802">TPR repeat</keyword>
<dbReference type="Ensembl" id="ENSPLAT00000026531.1">
    <property type="protein sequence ID" value="ENSPLAP00000017334.1"/>
    <property type="gene ID" value="ENSPLAG00000021735.1"/>
</dbReference>
<dbReference type="Gene3D" id="1.25.40.10">
    <property type="entry name" value="Tetratricopeptide repeat domain"/>
    <property type="match status" value="3"/>
</dbReference>
<accession>A0A3B3UXF5</accession>
<dbReference type="InterPro" id="IPR011990">
    <property type="entry name" value="TPR-like_helical_dom_sf"/>
</dbReference>
<keyword evidence="4" id="KW-1003">Cell membrane</keyword>
<evidence type="ECO:0000256" key="5">
    <source>
        <dbReference type="ARBA" id="ARBA00022490"/>
    </source>
</evidence>
<comment type="similarity">
    <text evidence="3">Belongs to the GPSM family.</text>
</comment>
<evidence type="ECO:0000256" key="6">
    <source>
        <dbReference type="ARBA" id="ARBA00022553"/>
    </source>
</evidence>
<feature type="repeat" description="TPR" evidence="10">
    <location>
        <begin position="182"/>
        <end position="215"/>
    </location>
</feature>
<feature type="repeat" description="TPR" evidence="10">
    <location>
        <begin position="222"/>
        <end position="255"/>
    </location>
</feature>
<dbReference type="GO" id="GO:0000132">
    <property type="term" value="P:establishment of mitotic spindle orientation"/>
    <property type="evidence" value="ECO:0007669"/>
    <property type="project" value="TreeGrafter"/>
</dbReference>
<keyword evidence="12" id="KW-1185">Reference proteome</keyword>
<name>A0A3B3UXF5_9TELE</name>
<dbReference type="Pfam" id="PF13176">
    <property type="entry name" value="TPR_7"/>
    <property type="match status" value="1"/>
</dbReference>
<reference evidence="11" key="1">
    <citation type="submission" date="2025-08" db="UniProtKB">
        <authorList>
            <consortium name="Ensembl"/>
        </authorList>
    </citation>
    <scope>IDENTIFICATION</scope>
</reference>
<evidence type="ECO:0000256" key="7">
    <source>
        <dbReference type="ARBA" id="ARBA00022737"/>
    </source>
</evidence>
<dbReference type="GeneTree" id="ENSGT00940000154667"/>
<keyword evidence="6" id="KW-0597">Phosphoprotein</keyword>
<dbReference type="GO" id="GO:0005938">
    <property type="term" value="C:cell cortex"/>
    <property type="evidence" value="ECO:0007669"/>
    <property type="project" value="TreeGrafter"/>
</dbReference>